<dbReference type="InterPro" id="IPR027598">
    <property type="entry name" value="Amphi-Trp_dom"/>
</dbReference>
<feature type="domain" description="Amphi-Trp" evidence="1">
    <location>
        <begin position="8"/>
        <end position="83"/>
    </location>
</feature>
<evidence type="ECO:0000313" key="3">
    <source>
        <dbReference type="Proteomes" id="UP000196084"/>
    </source>
</evidence>
<accession>A0A202EBL2</accession>
<evidence type="ECO:0000313" key="2">
    <source>
        <dbReference type="EMBL" id="OVE85615.1"/>
    </source>
</evidence>
<dbReference type="EMBL" id="MWPH01000001">
    <property type="protein sequence ID" value="OVE85615.1"/>
    <property type="molecule type" value="Genomic_DNA"/>
</dbReference>
<reference evidence="2 3" key="1">
    <citation type="submission" date="2017-02" db="EMBL/GenBank/DDBJ databases">
        <title>Natronthermophilus aegyptiacus gen. nov.,sp. nov., an aerobic, extremely halophilic alkalithermophilic archaeon isolated from the athalassohaline Wadi An Natrun, Egypt.</title>
        <authorList>
            <person name="Zhao B."/>
        </authorList>
    </citation>
    <scope>NUCLEOTIDE SEQUENCE [LARGE SCALE GENOMIC DNA]</scope>
    <source>
        <strain evidence="2 3">CGMCC 1.3597</strain>
    </source>
</reference>
<comment type="caution">
    <text evidence="2">The sequence shown here is derived from an EMBL/GenBank/DDBJ whole genome shotgun (WGS) entry which is preliminary data.</text>
</comment>
<dbReference type="OrthoDB" id="282103at2157"/>
<protein>
    <submittedName>
        <fullName evidence="2">Amphi-Trp domain-containing protein</fullName>
    </submittedName>
</protein>
<proteinExistence type="predicted"/>
<dbReference type="AlphaFoldDB" id="A0A202EBL2"/>
<sequence>MAETTANTEDLSRDEAADFLQGLAQELRGTGDANIRIGNKTLTLRPSSTVEYEIEAQERSPMLGGQREEVTVTVGWELEDDGTE</sequence>
<evidence type="ECO:0000259" key="1">
    <source>
        <dbReference type="Pfam" id="PF20068"/>
    </source>
</evidence>
<dbReference type="NCBIfam" id="TIGR04354">
    <property type="entry name" value="amphi-Trp"/>
    <property type="match status" value="1"/>
</dbReference>
<gene>
    <name evidence="2" type="ORF">B2G88_01970</name>
</gene>
<name>A0A202EBL2_9EURY</name>
<dbReference type="Proteomes" id="UP000196084">
    <property type="component" value="Unassembled WGS sequence"/>
</dbReference>
<dbReference type="RefSeq" id="WP_054862195.1">
    <property type="nucleotide sequence ID" value="NZ_MWPH01000001.1"/>
</dbReference>
<dbReference type="Pfam" id="PF20068">
    <property type="entry name" value="Amphi-Trp"/>
    <property type="match status" value="1"/>
</dbReference>
<keyword evidence="3" id="KW-1185">Reference proteome</keyword>
<organism evidence="2 3">
    <name type="scientific">Natronolimnobius baerhuensis</name>
    <dbReference type="NCBI Taxonomy" id="253108"/>
    <lineage>
        <taxon>Archaea</taxon>
        <taxon>Methanobacteriati</taxon>
        <taxon>Methanobacteriota</taxon>
        <taxon>Stenosarchaea group</taxon>
        <taxon>Halobacteria</taxon>
        <taxon>Halobacteriales</taxon>
        <taxon>Natrialbaceae</taxon>
        <taxon>Natronolimnobius</taxon>
    </lineage>
</organism>